<comment type="caution">
    <text evidence="2">The sequence shown here is derived from an EMBL/GenBank/DDBJ whole genome shotgun (WGS) entry which is preliminary data.</text>
</comment>
<feature type="region of interest" description="Disordered" evidence="1">
    <location>
        <begin position="317"/>
        <end position="337"/>
    </location>
</feature>
<evidence type="ECO:0000313" key="3">
    <source>
        <dbReference type="Proteomes" id="UP000886595"/>
    </source>
</evidence>
<dbReference type="OrthoDB" id="10491371at2759"/>
<protein>
    <submittedName>
        <fullName evidence="2">Uncharacterized protein</fullName>
    </submittedName>
</protein>
<evidence type="ECO:0000313" key="2">
    <source>
        <dbReference type="EMBL" id="KAG2326477.1"/>
    </source>
</evidence>
<dbReference type="Proteomes" id="UP000886595">
    <property type="component" value="Unassembled WGS sequence"/>
</dbReference>
<name>A0A8X7WBT8_BRACI</name>
<dbReference type="AlphaFoldDB" id="A0A8X7WBT8"/>
<feature type="region of interest" description="Disordered" evidence="1">
    <location>
        <begin position="1"/>
        <end position="45"/>
    </location>
</feature>
<organism evidence="2 3">
    <name type="scientific">Brassica carinata</name>
    <name type="common">Ethiopian mustard</name>
    <name type="synonym">Abyssinian cabbage</name>
    <dbReference type="NCBI Taxonomy" id="52824"/>
    <lineage>
        <taxon>Eukaryota</taxon>
        <taxon>Viridiplantae</taxon>
        <taxon>Streptophyta</taxon>
        <taxon>Embryophyta</taxon>
        <taxon>Tracheophyta</taxon>
        <taxon>Spermatophyta</taxon>
        <taxon>Magnoliopsida</taxon>
        <taxon>eudicotyledons</taxon>
        <taxon>Gunneridae</taxon>
        <taxon>Pentapetalae</taxon>
        <taxon>rosids</taxon>
        <taxon>malvids</taxon>
        <taxon>Brassicales</taxon>
        <taxon>Brassicaceae</taxon>
        <taxon>Brassiceae</taxon>
        <taxon>Brassica</taxon>
    </lineage>
</organism>
<feature type="compositionally biased region" description="Polar residues" evidence="1">
    <location>
        <begin position="13"/>
        <end position="28"/>
    </location>
</feature>
<reference evidence="2 3" key="1">
    <citation type="submission" date="2020-02" db="EMBL/GenBank/DDBJ databases">
        <authorList>
            <person name="Ma Q."/>
            <person name="Huang Y."/>
            <person name="Song X."/>
            <person name="Pei D."/>
        </authorList>
    </citation>
    <scope>NUCLEOTIDE SEQUENCE [LARGE SCALE GENOMIC DNA]</scope>
    <source>
        <strain evidence="2">Sxm20200214</strain>
        <tissue evidence="2">Leaf</tissue>
    </source>
</reference>
<evidence type="ECO:0000256" key="1">
    <source>
        <dbReference type="SAM" id="MobiDB-lite"/>
    </source>
</evidence>
<sequence length="359" mass="39157">MGLNPLQPELKQKNQNYKIQGRSPNQIQHKWAPSPKPNSATNRVGSACLGEAGTRTCVKLYPSVRHTSLPLTDTASPRRRDSQRYPSFAKTPKPSSLRRKNNSLPRASAVALTSPPASCNGGLHRTNRKLLPHLEERLLDHKSPKPTISFSRFSKVPPISTPKKIPNTSTFDSQGCILLDHEGSEPSREVTTVPSISVVTVNTPTDSFTENVHVSSTPLETAQVTLVTAVTDEKEPPPSTVMSVTPNEEICEQFDVAEPFVGNVDHVVNNSNSSPSFVPFAHNNLFAVLDSADANDPSSVPPAMELVISNSPIPFTFASHDTSPAPQDPPLNPSQRFKEMEWFTVTGKEKRSRGGGPHR</sequence>
<proteinExistence type="predicted"/>
<feature type="region of interest" description="Disordered" evidence="1">
    <location>
        <begin position="145"/>
        <end position="167"/>
    </location>
</feature>
<dbReference type="EMBL" id="JAAMPC010000002">
    <property type="protein sequence ID" value="KAG2326477.1"/>
    <property type="molecule type" value="Genomic_DNA"/>
</dbReference>
<gene>
    <name evidence="2" type="ORF">Bca52824_009205</name>
</gene>
<keyword evidence="3" id="KW-1185">Reference proteome</keyword>
<accession>A0A8X7WBT8</accession>
<feature type="region of interest" description="Disordered" evidence="1">
    <location>
        <begin position="68"/>
        <end position="106"/>
    </location>
</feature>